<sequence length="60" mass="6855">MVESVCVVFVTVVGPQVEVCADLHLLGEEFDDISPKERVCDSFEPFRLELRPEMIENRVC</sequence>
<gene>
    <name evidence="1" type="ORF">C484_18612</name>
</gene>
<evidence type="ECO:0000313" key="2">
    <source>
        <dbReference type="Proteomes" id="UP000011648"/>
    </source>
</evidence>
<organism evidence="1 2">
    <name type="scientific">Natrialba taiwanensis DSM 12281</name>
    <dbReference type="NCBI Taxonomy" id="1230458"/>
    <lineage>
        <taxon>Archaea</taxon>
        <taxon>Methanobacteriati</taxon>
        <taxon>Methanobacteriota</taxon>
        <taxon>Stenosarchaea group</taxon>
        <taxon>Halobacteria</taxon>
        <taxon>Halobacteriales</taxon>
        <taxon>Natrialbaceae</taxon>
        <taxon>Natrialba</taxon>
    </lineage>
</organism>
<dbReference type="EMBL" id="AOIL01000063">
    <property type="protein sequence ID" value="ELY86203.1"/>
    <property type="molecule type" value="Genomic_DNA"/>
</dbReference>
<dbReference type="STRING" id="1230458.C484_18612"/>
<protein>
    <submittedName>
        <fullName evidence="1">Uncharacterized protein</fullName>
    </submittedName>
</protein>
<name>L9ZM03_9EURY</name>
<reference evidence="1 2" key="1">
    <citation type="journal article" date="2014" name="PLoS Genet.">
        <title>Phylogenetically driven sequencing of extremely halophilic archaea reveals strategies for static and dynamic osmo-response.</title>
        <authorList>
            <person name="Becker E.A."/>
            <person name="Seitzer P.M."/>
            <person name="Tritt A."/>
            <person name="Larsen D."/>
            <person name="Krusor M."/>
            <person name="Yao A.I."/>
            <person name="Wu D."/>
            <person name="Madern D."/>
            <person name="Eisen J.A."/>
            <person name="Darling A.E."/>
            <person name="Facciotti M.T."/>
        </authorList>
    </citation>
    <scope>NUCLEOTIDE SEQUENCE [LARGE SCALE GENOMIC DNA]</scope>
    <source>
        <strain evidence="1 2">DSM 12281</strain>
    </source>
</reference>
<comment type="caution">
    <text evidence="1">The sequence shown here is derived from an EMBL/GenBank/DDBJ whole genome shotgun (WGS) entry which is preliminary data.</text>
</comment>
<dbReference type="AlphaFoldDB" id="L9ZM03"/>
<accession>L9ZM03</accession>
<proteinExistence type="predicted"/>
<keyword evidence="2" id="KW-1185">Reference proteome</keyword>
<evidence type="ECO:0000313" key="1">
    <source>
        <dbReference type="EMBL" id="ELY86203.1"/>
    </source>
</evidence>
<dbReference type="Proteomes" id="UP000011648">
    <property type="component" value="Unassembled WGS sequence"/>
</dbReference>